<dbReference type="Gene3D" id="3.40.960.10">
    <property type="entry name" value="VSR Endonuclease"/>
    <property type="match status" value="1"/>
</dbReference>
<accession>A0A9X2JSH8</accession>
<feature type="domain" description="DNA2/NAM7 helicase-like C-terminal" evidence="3">
    <location>
        <begin position="1396"/>
        <end position="1583"/>
    </location>
</feature>
<dbReference type="Pfam" id="PF13086">
    <property type="entry name" value="AAA_11"/>
    <property type="match status" value="1"/>
</dbReference>
<evidence type="ECO:0000313" key="6">
    <source>
        <dbReference type="Proteomes" id="UP001139474"/>
    </source>
</evidence>
<dbReference type="InterPro" id="IPR047187">
    <property type="entry name" value="SF1_C_Upf1"/>
</dbReference>
<feature type="domain" description="DNA2/NAM7 helicase helicase" evidence="2">
    <location>
        <begin position="1264"/>
        <end position="1367"/>
    </location>
</feature>
<evidence type="ECO:0000256" key="1">
    <source>
        <dbReference type="SAM" id="Coils"/>
    </source>
</evidence>
<keyword evidence="6" id="KW-1185">Reference proteome</keyword>
<dbReference type="InterPro" id="IPR045055">
    <property type="entry name" value="DNA2/NAM7-like"/>
</dbReference>
<protein>
    <submittedName>
        <fullName evidence="5">DUF4011 domain-containing protein</fullName>
    </submittedName>
</protein>
<evidence type="ECO:0000259" key="4">
    <source>
        <dbReference type="Pfam" id="PF18741"/>
    </source>
</evidence>
<evidence type="ECO:0000259" key="3">
    <source>
        <dbReference type="Pfam" id="PF13087"/>
    </source>
</evidence>
<comment type="caution">
    <text evidence="5">The sequence shown here is derived from an EMBL/GenBank/DDBJ whole genome shotgun (WGS) entry which is preliminary data.</text>
</comment>
<keyword evidence="1" id="KW-0175">Coiled coil</keyword>
<reference evidence="5" key="1">
    <citation type="submission" date="2022-06" db="EMBL/GenBank/DDBJ databases">
        <title>Idiomarina rhizosphaerae M1R2S28.</title>
        <authorList>
            <person name="Sun J.-Q."/>
            <person name="Li L.-F."/>
        </authorList>
    </citation>
    <scope>NUCLEOTIDE SEQUENCE</scope>
    <source>
        <strain evidence="5">M1R2S28</strain>
    </source>
</reference>
<sequence>MEDKNIKNTTIKNIELAIDVTPTFSLAAQQNSYPILKSIRISYPKSDEQELQPLNSLKLNLSGINDWLEEESWHIDRLEPGQSVNLKIKELRFPFEKLYGITEEISQELSFKLLSEDGEAVAEYKTKLNVLPANYWGGEERQPALLAAFVKPNGVYVESLVRKVALTLEQAGYGRSVDGYQSNTRDKPYLMLAALWNVIFQVKLAYVSPPKGFAKRGQRVRLAADISHSRMAACLDSSLLFASCIEAMGLNPVIAVTQEHAFAGAWLIDEKLPILTNDDPQDVRKRVDNRDLVLFETTLVTNDSSVTFEQARDHARGLLAEELESQFVMVIDVAQARTQSIKPLSTVEEKKEEKTSEEDFADLELPVIPPLPPVRKDEQVVDDTPETRIDTWSRKLLDLTKKNRLLNFNDRAIAIKLYCPDIAAMEDMLADGTKFKFQSAQESPYFDASRDSEMFRLQTGSDVHREYALNQIRNKVLIANQPTKKLDKNSVELFRKAKNDLEEGGSNTLFLALGFLKWKENPEDSRSYKAPLLLVPVKLTRRSARAPVYVEQLQEEDPIFNLTLIEFLQSEHDINLSEFKEELPEDDSGVDVLYVWQRVRDAVKEQAGFELVEELVLGSFSFAKYLMWKDLRDRLDDLKQNPFVKHLVDNPRDPYPQESTFIERDEIDKKLDPASIYTPLNCDSSQLVAVDASARAQDFVLEGPPGTGKSETIANIIAHNIGLGRKVLFVAEKMAALNVVYRRLEKAGLDHLCLELHSNKANKRAVLDQLNKAWQKREGLNPRTWETNVAELKKKKELLNNYVRALHAKSIFGLTARDTISALAINSESLKVKVNWQPDIEAAPISSEEDLNKTKELIGQLALAFSDVRTLNIEAFVLVTAVEWSNVWQSRLLSAIDSWKENQKAVEEALSVLLPYFSLEATLKTVDNLESIGRLNHLADFACKHDIAFAIDNGAKERIAALREIANLKMEFDAALEEISHGVTSENVSKVPVEHWHKLAEEAKNGWLKSFFRRRKINSEAVALGLSKIDDLSIIEQIANCQELKLNIEDRLKIFEKYSIWSGWKTRPESLEEMADIGDEVRDCVSKLVNLTEDPTEILIPVKKWFIDGREFLEDSKVYSALTIYNKVLEKLQDSKSELNKVGLKVPSDAELSGLINNLSEISSHSPKLKSWCEWQSAKQKVTALDLQSFSQGLESGVVSPEELSEQFRVAFCQWLAPLLIDAKDELRQFKASTHEQTIETFKKLDERVAKITSEYIVALVSETKPVQGAKDNPRQFGVLAKELQKKTRHIPIRALINQLGNSLLDLSPCLMMSPLSVAQFLPSDFKGFDLVVFDEASQMTTWDSVGAIARGKNVIIVGDPKQMPPTNFFSAGGSSDDPDEEDLESILDQALAARLPLKRLMGHYRSKHETLIAFSNSKYYENSLVTYPSSETKESAVSLHRVDGIYAKGTGRNNPIEAKAIVDEIVRRLLDKNECKKSIGVVTLNTDQQRTIEDLLDDARRQHSAIEEYFQDGTDKEPVFVKNLESVQGDERDIIMLSLAYGPTEPGAKTMSMNFGPLNKSGGERRLNVAITRATTEIVVFSSFDASMIDLSRTNSIAVEHLKHFLEFAEKGPIALAEIASADHGVDQFDSDFEEAVAQELRVKGWKIQTQVGVSKFRVDLGVLHPDRPGKYIAGIECDGATYHGSPAARDRDRVRQIILESLGWNIVRLWSTDYFVDSKSAIEKIDLKLREILEAEMEKDTLEEAEAEAAILSKSVSISSKSESAPTDNVIPQDSDGNKVLHEQTLNSADYFKPEYAEKLAQLAKEVLTERPGITLHSLALELADLHGLAKTSKKQVDYLRTIVEQFAGIKENEDYSPTLWSAPEKIVNLIEWRGVEAFGYDRKWSELAYEEALGLAKFARSKDPNSPVEVMCEELKLKRRHETTVSKFNQWLRQLEDNT</sequence>
<dbReference type="Proteomes" id="UP001139474">
    <property type="component" value="Unassembled WGS sequence"/>
</dbReference>
<dbReference type="SUPFAM" id="SSF52980">
    <property type="entry name" value="Restriction endonuclease-like"/>
    <property type="match status" value="1"/>
</dbReference>
<dbReference type="CDD" id="cd18808">
    <property type="entry name" value="SF1_C_Upf1"/>
    <property type="match status" value="1"/>
</dbReference>
<organism evidence="5 6">
    <name type="scientific">Idiomarina rhizosphaerae</name>
    <dbReference type="NCBI Taxonomy" id="2961572"/>
    <lineage>
        <taxon>Bacteria</taxon>
        <taxon>Pseudomonadati</taxon>
        <taxon>Pseudomonadota</taxon>
        <taxon>Gammaproteobacteria</taxon>
        <taxon>Alteromonadales</taxon>
        <taxon>Idiomarinaceae</taxon>
        <taxon>Idiomarina</taxon>
    </lineage>
</organism>
<dbReference type="InterPro" id="IPR041677">
    <property type="entry name" value="DNA2/NAM7_AAA_11"/>
</dbReference>
<dbReference type="FunFam" id="3.40.50.300:FF:002063">
    <property type="entry name" value="DNA helicase related protein"/>
    <property type="match status" value="1"/>
</dbReference>
<dbReference type="InterPro" id="IPR025103">
    <property type="entry name" value="DUF4011"/>
</dbReference>
<dbReference type="InterPro" id="IPR027417">
    <property type="entry name" value="P-loop_NTPase"/>
</dbReference>
<feature type="coiled-coil region" evidence="1">
    <location>
        <begin position="1727"/>
        <end position="1757"/>
    </location>
</feature>
<evidence type="ECO:0000259" key="2">
    <source>
        <dbReference type="Pfam" id="PF13086"/>
    </source>
</evidence>
<dbReference type="Gene3D" id="3.40.50.300">
    <property type="entry name" value="P-loop containing nucleotide triphosphate hydrolases"/>
    <property type="match status" value="3"/>
</dbReference>
<dbReference type="FunFam" id="3.40.960.10:FF:000002">
    <property type="entry name" value="DNA helicase related protein"/>
    <property type="match status" value="1"/>
</dbReference>
<name>A0A9X2JSH8_9GAMM</name>
<dbReference type="InterPro" id="IPR041679">
    <property type="entry name" value="DNA2/NAM7-like_C"/>
</dbReference>
<dbReference type="Pfam" id="PF18741">
    <property type="entry name" value="MTES_1575"/>
    <property type="match status" value="1"/>
</dbReference>
<dbReference type="Pfam" id="PF13195">
    <property type="entry name" value="DUF4011"/>
    <property type="match status" value="1"/>
</dbReference>
<dbReference type="PANTHER" id="PTHR10887:SF495">
    <property type="entry name" value="HELICASE SENATAXIN ISOFORM X1-RELATED"/>
    <property type="match status" value="1"/>
</dbReference>
<dbReference type="RefSeq" id="WP_253618934.1">
    <property type="nucleotide sequence ID" value="NZ_JAMZDE010000006.1"/>
</dbReference>
<dbReference type="SUPFAM" id="SSF52540">
    <property type="entry name" value="P-loop containing nucleoside triphosphate hydrolases"/>
    <property type="match status" value="1"/>
</dbReference>
<feature type="domain" description="Restriction endonuclease type II-like" evidence="4">
    <location>
        <begin position="1634"/>
        <end position="1728"/>
    </location>
</feature>
<evidence type="ECO:0000313" key="5">
    <source>
        <dbReference type="EMBL" id="MCP1339269.1"/>
    </source>
</evidence>
<dbReference type="EMBL" id="JAMZDE010000006">
    <property type="protein sequence ID" value="MCP1339269.1"/>
    <property type="molecule type" value="Genomic_DNA"/>
</dbReference>
<dbReference type="InterPro" id="IPR049468">
    <property type="entry name" value="Restrct_endonuc-II-like_dom"/>
</dbReference>
<gene>
    <name evidence="5" type="ORF">NJR55_06640</name>
</gene>
<dbReference type="InterPro" id="IPR011335">
    <property type="entry name" value="Restrct_endonuc-II-like"/>
</dbReference>
<dbReference type="GO" id="GO:0004386">
    <property type="term" value="F:helicase activity"/>
    <property type="evidence" value="ECO:0007669"/>
    <property type="project" value="InterPro"/>
</dbReference>
<proteinExistence type="predicted"/>
<dbReference type="PANTHER" id="PTHR10887">
    <property type="entry name" value="DNA2/NAM7 HELICASE FAMILY"/>
    <property type="match status" value="1"/>
</dbReference>
<dbReference type="Pfam" id="PF13087">
    <property type="entry name" value="AAA_12"/>
    <property type="match status" value="1"/>
</dbReference>